<comment type="caution">
    <text evidence="10">The sequence shown here is derived from an EMBL/GenBank/DDBJ whole genome shotgun (WGS) entry which is preliminary data.</text>
</comment>
<protein>
    <recommendedName>
        <fullName evidence="6">Oligopeptidase F</fullName>
        <ecNumber evidence="6">3.4.24.-</ecNumber>
    </recommendedName>
</protein>
<dbReference type="EMBL" id="JACDUU010000006">
    <property type="protein sequence ID" value="MBA2872391.1"/>
    <property type="molecule type" value="Genomic_DNA"/>
</dbReference>
<dbReference type="GO" id="GO:0006508">
    <property type="term" value="P:proteolysis"/>
    <property type="evidence" value="ECO:0007669"/>
    <property type="project" value="UniProtKB-KW"/>
</dbReference>
<dbReference type="InterPro" id="IPR001567">
    <property type="entry name" value="Pept_M3A_M3B_dom"/>
</dbReference>
<keyword evidence="7" id="KW-0732">Signal</keyword>
<dbReference type="GO" id="GO:0006518">
    <property type="term" value="P:peptide metabolic process"/>
    <property type="evidence" value="ECO:0007669"/>
    <property type="project" value="TreeGrafter"/>
</dbReference>
<sequence length="643" mass="73826">MKTLNKRLFSLKIRKLQTMLLVISLSVGIGALPTKTSAEEHPSTRQNNEKYTWNLADIYPSQADFDKDYETVSKMLSKISAYRGLLSKKTKLVEFLQLNEAISRKIEKLSLYAHLKQDLNIEDKKAAHLKAKIEKLASEYAAATAFMEPEILAMPKNKLNALKKSRELKQYARYMESIVKRKQHTLSKKEEALLAKLAPMTNDPENIYNNASRGDYTPVVIKNANGTSIKLTEGNYLAELEHPDREYRKRVFKAFFSSYQSIQNTSAATLYASVKADELYAKARRYKSSLHAALSADDVPKHVFTNLLSSVNENLHYLHRYIELRKNVLHIDKVHGYDMYVPLVNEAVAKKMKFPIEQAQTVILEGLKPLGKEYVANVKYAFEHRWLDIFPRDKKYTGGYNTSAYDTHPFILLNYDNSLDEMLTIAHEIGHAMNSLYTNKKQPYYNSGQSIFTAEVASTANELLMMNYLLGKAKTEEERLYLLNKQIDQIRGTVYTQVMYSEFEKEIHDKVRHGESLTAEELNDLWLKLLGKYYGNAYQTDKEAALGWLRIPHFYDQFYVYKYATAIAAAYELVKQMNEDKTGAATKRYLEFLSAGTSDEPLSLLKKAGVDMTSSEPITNLLRYFGSLIEEMEQILRKQGKIK</sequence>
<evidence type="ECO:0000256" key="2">
    <source>
        <dbReference type="ARBA" id="ARBA00022723"/>
    </source>
</evidence>
<feature type="signal peptide" evidence="7">
    <location>
        <begin position="1"/>
        <end position="31"/>
    </location>
</feature>
<proteinExistence type="inferred from homology"/>
<dbReference type="CDD" id="cd09608">
    <property type="entry name" value="M3B_PepF"/>
    <property type="match status" value="1"/>
</dbReference>
<keyword evidence="4 6" id="KW-0862">Zinc</keyword>
<comment type="cofactor">
    <cofactor evidence="6">
        <name>Zn(2+)</name>
        <dbReference type="ChEBI" id="CHEBI:29105"/>
    </cofactor>
    <text evidence="6">Binds 1 zinc ion.</text>
</comment>
<feature type="domain" description="Peptidase M3A/M3B catalytic" evidence="8">
    <location>
        <begin position="241"/>
        <end position="620"/>
    </location>
</feature>
<feature type="domain" description="Oligopeptidase F N-terminal" evidence="9">
    <location>
        <begin position="150"/>
        <end position="215"/>
    </location>
</feature>
<dbReference type="InterPro" id="IPR045090">
    <property type="entry name" value="Pept_M3A_M3B"/>
</dbReference>
<dbReference type="AlphaFoldDB" id="A0A7W0BVH1"/>
<dbReference type="GO" id="GO:0046872">
    <property type="term" value="F:metal ion binding"/>
    <property type="evidence" value="ECO:0007669"/>
    <property type="project" value="UniProtKB-UniRule"/>
</dbReference>
<dbReference type="Gene3D" id="1.10.1370.20">
    <property type="entry name" value="Oligoendopeptidase f, C-terminal domain"/>
    <property type="match status" value="1"/>
</dbReference>
<keyword evidence="3 6" id="KW-0378">Hydrolase</keyword>
<comment type="similarity">
    <text evidence="6">Belongs to the peptidase M3B family.</text>
</comment>
<accession>A0A7W0BVH1</accession>
<dbReference type="EC" id="3.4.24.-" evidence="6"/>
<keyword evidence="11" id="KW-1185">Reference proteome</keyword>
<keyword evidence="1 6" id="KW-0645">Protease</keyword>
<dbReference type="InterPro" id="IPR004438">
    <property type="entry name" value="Peptidase_M3B"/>
</dbReference>
<evidence type="ECO:0000259" key="9">
    <source>
        <dbReference type="Pfam" id="PF08439"/>
    </source>
</evidence>
<dbReference type="InterPro" id="IPR013647">
    <property type="entry name" value="OligopepF_N_dom"/>
</dbReference>
<evidence type="ECO:0000313" key="10">
    <source>
        <dbReference type="EMBL" id="MBA2872391.1"/>
    </source>
</evidence>
<dbReference type="SUPFAM" id="SSF55486">
    <property type="entry name" value="Metalloproteases ('zincins'), catalytic domain"/>
    <property type="match status" value="1"/>
</dbReference>
<reference evidence="10 11" key="1">
    <citation type="submission" date="2020-07" db="EMBL/GenBank/DDBJ databases">
        <title>Genomic Encyclopedia of Type Strains, Phase IV (KMG-IV): sequencing the most valuable type-strain genomes for metagenomic binning, comparative biology and taxonomic classification.</title>
        <authorList>
            <person name="Goeker M."/>
        </authorList>
    </citation>
    <scope>NUCLEOTIDE SEQUENCE [LARGE SCALE GENOMIC DNA]</scope>
    <source>
        <strain evidence="10 11">DSM 25220</strain>
    </source>
</reference>
<dbReference type="Proteomes" id="UP000580891">
    <property type="component" value="Unassembled WGS sequence"/>
</dbReference>
<dbReference type="Pfam" id="PF08439">
    <property type="entry name" value="Peptidase_M3_N"/>
    <property type="match status" value="1"/>
</dbReference>
<evidence type="ECO:0000313" key="11">
    <source>
        <dbReference type="Proteomes" id="UP000580891"/>
    </source>
</evidence>
<evidence type="ECO:0000256" key="7">
    <source>
        <dbReference type="SAM" id="SignalP"/>
    </source>
</evidence>
<dbReference type="Gene3D" id="1.10.287.830">
    <property type="entry name" value="putative peptidase helix hairpin domain like"/>
    <property type="match status" value="1"/>
</dbReference>
<dbReference type="Gene3D" id="1.20.140.70">
    <property type="entry name" value="Oligopeptidase f, N-terminal domain"/>
    <property type="match status" value="1"/>
</dbReference>
<dbReference type="Pfam" id="PF01432">
    <property type="entry name" value="Peptidase_M3"/>
    <property type="match status" value="1"/>
</dbReference>
<dbReference type="InterPro" id="IPR042088">
    <property type="entry name" value="OligoPept_F_C"/>
</dbReference>
<comment type="function">
    <text evidence="6">Has oligopeptidase activity and degrades a variety of small bioactive peptides.</text>
</comment>
<dbReference type="GO" id="GO:0004222">
    <property type="term" value="F:metalloendopeptidase activity"/>
    <property type="evidence" value="ECO:0007669"/>
    <property type="project" value="UniProtKB-UniRule"/>
</dbReference>
<evidence type="ECO:0000256" key="5">
    <source>
        <dbReference type="ARBA" id="ARBA00023049"/>
    </source>
</evidence>
<evidence type="ECO:0000256" key="3">
    <source>
        <dbReference type="ARBA" id="ARBA00022801"/>
    </source>
</evidence>
<keyword evidence="2 6" id="KW-0479">Metal-binding</keyword>
<dbReference type="PANTHER" id="PTHR11804:SF84">
    <property type="entry name" value="SACCHAROLYSIN"/>
    <property type="match status" value="1"/>
</dbReference>
<evidence type="ECO:0000259" key="8">
    <source>
        <dbReference type="Pfam" id="PF01432"/>
    </source>
</evidence>
<evidence type="ECO:0000256" key="6">
    <source>
        <dbReference type="RuleBase" id="RU368091"/>
    </source>
</evidence>
<organism evidence="10 11">
    <name type="scientific">[Anoxybacillus] calidus</name>
    <dbReference type="NCBI Taxonomy" id="575178"/>
    <lineage>
        <taxon>Bacteria</taxon>
        <taxon>Bacillati</taxon>
        <taxon>Bacillota</taxon>
        <taxon>Bacilli</taxon>
        <taxon>Bacillales</taxon>
        <taxon>Anoxybacillaceae</taxon>
        <taxon>Paranoxybacillus</taxon>
    </lineage>
</organism>
<gene>
    <name evidence="10" type="ORF">HNQ85_002700</name>
</gene>
<name>A0A7W0BVH1_9BACL</name>
<evidence type="ECO:0000256" key="1">
    <source>
        <dbReference type="ARBA" id="ARBA00022670"/>
    </source>
</evidence>
<dbReference type="PANTHER" id="PTHR11804">
    <property type="entry name" value="PROTEASE M3 THIMET OLIGOPEPTIDASE-RELATED"/>
    <property type="match status" value="1"/>
</dbReference>
<feature type="chain" id="PRO_5039211591" description="Oligopeptidase F" evidence="7">
    <location>
        <begin position="32"/>
        <end position="643"/>
    </location>
</feature>
<evidence type="ECO:0000256" key="4">
    <source>
        <dbReference type="ARBA" id="ARBA00022833"/>
    </source>
</evidence>
<dbReference type="NCBIfam" id="TIGR00181">
    <property type="entry name" value="pepF"/>
    <property type="match status" value="1"/>
</dbReference>
<keyword evidence="5 6" id="KW-0482">Metalloprotease</keyword>